<dbReference type="EMBL" id="CP003013">
    <property type="protein sequence ID" value="AEO70678.1"/>
    <property type="molecule type" value="Genomic_DNA"/>
</dbReference>
<feature type="compositionally biased region" description="Pro residues" evidence="1">
    <location>
        <begin position="247"/>
        <end position="261"/>
    </location>
</feature>
<feature type="compositionally biased region" description="Acidic residues" evidence="1">
    <location>
        <begin position="360"/>
        <end position="381"/>
    </location>
</feature>
<dbReference type="Proteomes" id="UP000008181">
    <property type="component" value="Chromosome 5"/>
</dbReference>
<dbReference type="AlphaFoldDB" id="G2RCT2"/>
<feature type="region of interest" description="Disordered" evidence="1">
    <location>
        <begin position="109"/>
        <end position="264"/>
    </location>
</feature>
<proteinExistence type="predicted"/>
<dbReference type="eggNOG" id="ENOG502TDDZ">
    <property type="taxonomic scope" value="Eukaryota"/>
</dbReference>
<evidence type="ECO:0000313" key="2">
    <source>
        <dbReference type="EMBL" id="AEO70678.1"/>
    </source>
</evidence>
<accession>G2RCT2</accession>
<reference evidence="2 3" key="1">
    <citation type="journal article" date="2011" name="Nat. Biotechnol.">
        <title>Comparative genomic analysis of the thermophilic biomass-degrading fungi Myceliophthora thermophila and Thielavia terrestris.</title>
        <authorList>
            <person name="Berka R.M."/>
            <person name="Grigoriev I.V."/>
            <person name="Otillar R."/>
            <person name="Salamov A."/>
            <person name="Grimwood J."/>
            <person name="Reid I."/>
            <person name="Ishmael N."/>
            <person name="John T."/>
            <person name="Darmond C."/>
            <person name="Moisan M.-C."/>
            <person name="Henrissat B."/>
            <person name="Coutinho P.M."/>
            <person name="Lombard V."/>
            <person name="Natvig D.O."/>
            <person name="Lindquist E."/>
            <person name="Schmutz J."/>
            <person name="Lucas S."/>
            <person name="Harris P."/>
            <person name="Powlowski J."/>
            <person name="Bellemare A."/>
            <person name="Taylor D."/>
            <person name="Butler G."/>
            <person name="de Vries R.P."/>
            <person name="Allijn I.E."/>
            <person name="van den Brink J."/>
            <person name="Ushinsky S."/>
            <person name="Storms R."/>
            <person name="Powell A.J."/>
            <person name="Paulsen I.T."/>
            <person name="Elbourne L.D.H."/>
            <person name="Baker S.E."/>
            <person name="Magnuson J."/>
            <person name="LaBoissiere S."/>
            <person name="Clutterbuck A.J."/>
            <person name="Martinez D."/>
            <person name="Wogulis M."/>
            <person name="de Leon A.L."/>
            <person name="Rey M.W."/>
            <person name="Tsang A."/>
        </authorList>
    </citation>
    <scope>NUCLEOTIDE SEQUENCE [LARGE SCALE GENOMIC DNA]</scope>
    <source>
        <strain evidence="3">ATCC 38088 / NRRL 8126</strain>
    </source>
</reference>
<feature type="compositionally biased region" description="Polar residues" evidence="1">
    <location>
        <begin position="150"/>
        <end position="178"/>
    </location>
</feature>
<feature type="region of interest" description="Disordered" evidence="1">
    <location>
        <begin position="346"/>
        <end position="389"/>
    </location>
</feature>
<protein>
    <submittedName>
        <fullName evidence="2">Uncharacterized protein</fullName>
    </submittedName>
</protein>
<gene>
    <name evidence="2" type="ORF">THITE_114649</name>
</gene>
<name>G2RCT2_THETT</name>
<dbReference type="OrthoDB" id="4587203at2759"/>
<dbReference type="GeneID" id="11519279"/>
<feature type="compositionally biased region" description="Basic residues" evidence="1">
    <location>
        <begin position="187"/>
        <end position="199"/>
    </location>
</feature>
<evidence type="ECO:0000256" key="1">
    <source>
        <dbReference type="SAM" id="MobiDB-lite"/>
    </source>
</evidence>
<feature type="compositionally biased region" description="Polar residues" evidence="1">
    <location>
        <begin position="109"/>
        <end position="123"/>
    </location>
</feature>
<keyword evidence="3" id="KW-1185">Reference proteome</keyword>
<dbReference type="HOGENOM" id="CLU_664267_0_0_1"/>
<feature type="compositionally biased region" description="Low complexity" evidence="1">
    <location>
        <begin position="128"/>
        <end position="142"/>
    </location>
</feature>
<evidence type="ECO:0000313" key="3">
    <source>
        <dbReference type="Proteomes" id="UP000008181"/>
    </source>
</evidence>
<dbReference type="KEGG" id="ttt:THITE_114649"/>
<feature type="compositionally biased region" description="Gly residues" evidence="1">
    <location>
        <begin position="347"/>
        <end position="359"/>
    </location>
</feature>
<sequence>MGNFATGVVQSAPSPTQEEAWLEAVKPAIRDYRQDDWGYSTGPNSTGHLAVEEPYGMWQETGTLPLTSSYDVPMFDVNSDGTVWPAYGELRTHRSQDFGSYAPAWPMSPSETLSTNPWSQTDQPLPSPLSEAPSLAFSASPLTEDGRNGEQYSSPYPSQLSASQPRSPSGTRASSTVDTPVVDSKGKAKPKPKSKKSTRPSKNLAKKPTAEPTPRPDSVSRPQTLKRHWSDTSAAAMTVAMPTAHPSAPPPPPPPPPPTPPAARITTTIATTTTTIKTTLGGVLPANVDPREAAEQIQREAWQRCRAEARAMSQRRMLLLGRERGALRRESQRLQANLGRMREAVARGGGDGLGGWSGDGGEEDGQEEAEGEGCEEGEGEEEGRSPSLIAAMLDRFCQNAPGNGGINWTPRNSG</sequence>
<organism evidence="2 3">
    <name type="scientific">Thermothielavioides terrestris (strain ATCC 38088 / NRRL 8126)</name>
    <name type="common">Thielavia terrestris</name>
    <dbReference type="NCBI Taxonomy" id="578455"/>
    <lineage>
        <taxon>Eukaryota</taxon>
        <taxon>Fungi</taxon>
        <taxon>Dikarya</taxon>
        <taxon>Ascomycota</taxon>
        <taxon>Pezizomycotina</taxon>
        <taxon>Sordariomycetes</taxon>
        <taxon>Sordariomycetidae</taxon>
        <taxon>Sordariales</taxon>
        <taxon>Chaetomiaceae</taxon>
        <taxon>Thermothielavioides</taxon>
        <taxon>Thermothielavioides terrestris</taxon>
    </lineage>
</organism>
<dbReference type="RefSeq" id="XP_003657014.1">
    <property type="nucleotide sequence ID" value="XM_003656966.1"/>
</dbReference>